<dbReference type="AlphaFoldDB" id="A0A0C9YP35"/>
<reference evidence="1 2" key="1">
    <citation type="submission" date="2014-04" db="EMBL/GenBank/DDBJ databases">
        <authorList>
            <consortium name="DOE Joint Genome Institute"/>
            <person name="Kuo A."/>
            <person name="Kohler A."/>
            <person name="Costa M.D."/>
            <person name="Nagy L.G."/>
            <person name="Floudas D."/>
            <person name="Copeland A."/>
            <person name="Barry K.W."/>
            <person name="Cichocki N."/>
            <person name="Veneault-Fourrey C."/>
            <person name="LaButti K."/>
            <person name="Lindquist E.A."/>
            <person name="Lipzen A."/>
            <person name="Lundell T."/>
            <person name="Morin E."/>
            <person name="Murat C."/>
            <person name="Sun H."/>
            <person name="Tunlid A."/>
            <person name="Henrissat B."/>
            <person name="Grigoriev I.V."/>
            <person name="Hibbett D.S."/>
            <person name="Martin F."/>
            <person name="Nordberg H.P."/>
            <person name="Cantor M.N."/>
            <person name="Hua S.X."/>
        </authorList>
    </citation>
    <scope>NUCLEOTIDE SEQUENCE [LARGE SCALE GENOMIC DNA]</scope>
    <source>
        <strain evidence="1 2">441</strain>
    </source>
</reference>
<dbReference type="OrthoDB" id="2676086at2759"/>
<dbReference type="Proteomes" id="UP000054018">
    <property type="component" value="Unassembled WGS sequence"/>
</dbReference>
<evidence type="ECO:0000313" key="1">
    <source>
        <dbReference type="EMBL" id="KIK12092.1"/>
    </source>
</evidence>
<protein>
    <submittedName>
        <fullName evidence="1">Uncharacterized protein</fullName>
    </submittedName>
</protein>
<dbReference type="HOGENOM" id="CLU_119169_0_0_1"/>
<keyword evidence="2" id="KW-1185">Reference proteome</keyword>
<name>A0A0C9YP35_9AGAM</name>
<accession>A0A0C9YP35</accession>
<proteinExistence type="predicted"/>
<evidence type="ECO:0000313" key="2">
    <source>
        <dbReference type="Proteomes" id="UP000054018"/>
    </source>
</evidence>
<organism evidence="1 2">
    <name type="scientific">Pisolithus microcarpus 441</name>
    <dbReference type="NCBI Taxonomy" id="765257"/>
    <lineage>
        <taxon>Eukaryota</taxon>
        <taxon>Fungi</taxon>
        <taxon>Dikarya</taxon>
        <taxon>Basidiomycota</taxon>
        <taxon>Agaricomycotina</taxon>
        <taxon>Agaricomycetes</taxon>
        <taxon>Agaricomycetidae</taxon>
        <taxon>Boletales</taxon>
        <taxon>Sclerodermatineae</taxon>
        <taxon>Pisolithaceae</taxon>
        <taxon>Pisolithus</taxon>
    </lineage>
</organism>
<reference evidence="2" key="2">
    <citation type="submission" date="2015-01" db="EMBL/GenBank/DDBJ databases">
        <title>Evolutionary Origins and Diversification of the Mycorrhizal Mutualists.</title>
        <authorList>
            <consortium name="DOE Joint Genome Institute"/>
            <consortium name="Mycorrhizal Genomics Consortium"/>
            <person name="Kohler A."/>
            <person name="Kuo A."/>
            <person name="Nagy L.G."/>
            <person name="Floudas D."/>
            <person name="Copeland A."/>
            <person name="Barry K.W."/>
            <person name="Cichocki N."/>
            <person name="Veneault-Fourrey C."/>
            <person name="LaButti K."/>
            <person name="Lindquist E.A."/>
            <person name="Lipzen A."/>
            <person name="Lundell T."/>
            <person name="Morin E."/>
            <person name="Murat C."/>
            <person name="Riley R."/>
            <person name="Ohm R."/>
            <person name="Sun H."/>
            <person name="Tunlid A."/>
            <person name="Henrissat B."/>
            <person name="Grigoriev I.V."/>
            <person name="Hibbett D.S."/>
            <person name="Martin F."/>
        </authorList>
    </citation>
    <scope>NUCLEOTIDE SEQUENCE [LARGE SCALE GENOMIC DNA]</scope>
    <source>
        <strain evidence="2">441</strain>
    </source>
</reference>
<dbReference type="EMBL" id="KN834117">
    <property type="protein sequence ID" value="KIK12092.1"/>
    <property type="molecule type" value="Genomic_DNA"/>
</dbReference>
<gene>
    <name evidence="1" type="ORF">PISMIDRAFT_464861</name>
</gene>
<sequence length="116" mass="13000">MIQDIKVLQVKLDATMDEDEQRALAEDVAGKILWLFWCGICAEVDELLPKVVNYICREGIIQGLAEIHRVNPSPDPGDDQMHLQRIMLDAGASTSKYKLWLDNRLDGQVQTGALPP</sequence>